<dbReference type="Pfam" id="PF01636">
    <property type="entry name" value="APH"/>
    <property type="match status" value="1"/>
</dbReference>
<protein>
    <recommendedName>
        <fullName evidence="2">Aminoglycoside phosphotransferase domain-containing protein</fullName>
    </recommendedName>
</protein>
<name>X1RTF6_9ZZZZ</name>
<dbReference type="PANTHER" id="PTHR21064:SF6">
    <property type="entry name" value="AMINOGLYCOSIDE PHOSPHOTRANSFERASE DOMAIN-CONTAINING PROTEIN"/>
    <property type="match status" value="1"/>
</dbReference>
<gene>
    <name evidence="3" type="ORF">S06H3_55769</name>
</gene>
<dbReference type="SUPFAM" id="SSF56112">
    <property type="entry name" value="Protein kinase-like (PK-like)"/>
    <property type="match status" value="1"/>
</dbReference>
<evidence type="ECO:0000313" key="3">
    <source>
        <dbReference type="EMBL" id="GAI58799.1"/>
    </source>
</evidence>
<accession>X1RTF6</accession>
<dbReference type="InterPro" id="IPR002575">
    <property type="entry name" value="Aminoglycoside_PTrfase"/>
</dbReference>
<proteinExistence type="inferred from homology"/>
<dbReference type="Gene3D" id="3.90.1200.10">
    <property type="match status" value="1"/>
</dbReference>
<organism evidence="3">
    <name type="scientific">marine sediment metagenome</name>
    <dbReference type="NCBI Taxonomy" id="412755"/>
    <lineage>
        <taxon>unclassified sequences</taxon>
        <taxon>metagenomes</taxon>
        <taxon>ecological metagenomes</taxon>
    </lineage>
</organism>
<dbReference type="AlphaFoldDB" id="X1RTF6"/>
<dbReference type="InterPro" id="IPR011009">
    <property type="entry name" value="Kinase-like_dom_sf"/>
</dbReference>
<evidence type="ECO:0000259" key="2">
    <source>
        <dbReference type="Pfam" id="PF01636"/>
    </source>
</evidence>
<dbReference type="PANTHER" id="PTHR21064">
    <property type="entry name" value="AMINOGLYCOSIDE PHOSPHOTRANSFERASE DOMAIN-CONTAINING PROTEIN-RELATED"/>
    <property type="match status" value="1"/>
</dbReference>
<dbReference type="EMBL" id="BARV01035783">
    <property type="protein sequence ID" value="GAI58799.1"/>
    <property type="molecule type" value="Genomic_DNA"/>
</dbReference>
<dbReference type="InterPro" id="IPR050249">
    <property type="entry name" value="Pseudomonas-type_ThrB"/>
</dbReference>
<comment type="similarity">
    <text evidence="1">Belongs to the pseudomonas-type ThrB family.</text>
</comment>
<reference evidence="3" key="1">
    <citation type="journal article" date="2014" name="Front. Microbiol.">
        <title>High frequency of phylogenetically diverse reductive dehalogenase-homologous genes in deep subseafloor sedimentary metagenomes.</title>
        <authorList>
            <person name="Kawai M."/>
            <person name="Futagami T."/>
            <person name="Toyoda A."/>
            <person name="Takaki Y."/>
            <person name="Nishi S."/>
            <person name="Hori S."/>
            <person name="Arai W."/>
            <person name="Tsubouchi T."/>
            <person name="Morono Y."/>
            <person name="Uchiyama I."/>
            <person name="Ito T."/>
            <person name="Fujiyama A."/>
            <person name="Inagaki F."/>
            <person name="Takami H."/>
        </authorList>
    </citation>
    <scope>NUCLEOTIDE SEQUENCE</scope>
    <source>
        <strain evidence="3">Expedition CK06-06</strain>
    </source>
</reference>
<feature type="domain" description="Aminoglycoside phosphotransferase" evidence="2">
    <location>
        <begin position="26"/>
        <end position="72"/>
    </location>
</feature>
<evidence type="ECO:0000256" key="1">
    <source>
        <dbReference type="ARBA" id="ARBA00038240"/>
    </source>
</evidence>
<dbReference type="GO" id="GO:0019202">
    <property type="term" value="F:amino acid kinase activity"/>
    <property type="evidence" value="ECO:0007669"/>
    <property type="project" value="TreeGrafter"/>
</dbReference>
<sequence length="167" mass="18771">MTAEILMTLYNASSVHVSELGFDSWAEQVVHGDWHPGNMLFSKHKLTAVLDFDSVEIAPTITDLANGMLQFSIVGNRPNPADWPDYFDQAKIVQFLNGYREVIKLKKNELNSLLDLMIETMIAEAVLPVAATGFFGNLSGLDFLKMIQRKAEWLNKNRDKLTEAITP</sequence>
<comment type="caution">
    <text evidence="3">The sequence shown here is derived from an EMBL/GenBank/DDBJ whole genome shotgun (WGS) entry which is preliminary data.</text>
</comment>